<dbReference type="PANTHER" id="PTHR10315:SF98">
    <property type="entry name" value="SIAH-TYPE DOMAIN-CONTAINING PROTEIN"/>
    <property type="match status" value="1"/>
</dbReference>
<name>M8CF92_AEGTA</name>
<evidence type="ECO:0000313" key="6">
    <source>
        <dbReference type="EnsemblPlants" id="EMT21831"/>
    </source>
</evidence>
<dbReference type="ExpressionAtlas" id="M8CF92">
    <property type="expression patterns" value="baseline"/>
</dbReference>
<keyword evidence="1" id="KW-0479">Metal-binding</keyword>
<dbReference type="EnsemblPlants" id="EMT21831">
    <property type="protein sequence ID" value="EMT21831"/>
    <property type="gene ID" value="F775_20418"/>
</dbReference>
<dbReference type="GO" id="GO:0016567">
    <property type="term" value="P:protein ubiquitination"/>
    <property type="evidence" value="ECO:0007669"/>
    <property type="project" value="UniProtKB-UniPathway"/>
</dbReference>
<evidence type="ECO:0000256" key="1">
    <source>
        <dbReference type="ARBA" id="ARBA00022723"/>
    </source>
</evidence>
<organism evidence="6">
    <name type="scientific">Aegilops tauschii</name>
    <name type="common">Tausch's goatgrass</name>
    <name type="synonym">Aegilops squarrosa</name>
    <dbReference type="NCBI Taxonomy" id="37682"/>
    <lineage>
        <taxon>Eukaryota</taxon>
        <taxon>Viridiplantae</taxon>
        <taxon>Streptophyta</taxon>
        <taxon>Embryophyta</taxon>
        <taxon>Tracheophyta</taxon>
        <taxon>Spermatophyta</taxon>
        <taxon>Magnoliopsida</taxon>
        <taxon>Liliopsida</taxon>
        <taxon>Poales</taxon>
        <taxon>Poaceae</taxon>
        <taxon>BOP clade</taxon>
        <taxon>Pooideae</taxon>
        <taxon>Triticodae</taxon>
        <taxon>Triticeae</taxon>
        <taxon>Triticinae</taxon>
        <taxon>Aegilops</taxon>
    </lineage>
</organism>
<accession>M8CF92</accession>
<proteinExistence type="predicted"/>
<keyword evidence="2" id="KW-0863">Zinc-finger</keyword>
<feature type="region of interest" description="Disordered" evidence="4">
    <location>
        <begin position="295"/>
        <end position="320"/>
    </location>
</feature>
<sequence>MKVDPNMSKEEITSCDGSTKRKGEASDADASASAKRRQKMNVTMSMDVLDCPICSKPLRPPIYQHWLRNNVPIKMFQCSVGHVVCWSCRQGLPERKCSTCTGSVSERCHAMERVVDTVFVPCKNGCANEIAYCQQEGHERECPARPCICPVPGCGFSGPTAALQDHLTGLHKWPMKSFKYFVPFFLRAVRPGSHVLSCGDGRLFLLPVATPVEPLGRAVSLICVRPNALESPVGCSVCFSCFNGHYQVSSLGVETLSLADGLPTQSFCVLPKVARDKTDDVMLWITMDTIFPIDDDELYEEDDEDDDYEEEDDEDNNDDD</sequence>
<keyword evidence="3" id="KW-0862">Zinc</keyword>
<dbReference type="PANTHER" id="PTHR10315">
    <property type="entry name" value="E3 UBIQUITIN PROTEIN LIGASE SIAH"/>
    <property type="match status" value="1"/>
</dbReference>
<evidence type="ECO:0000259" key="5">
    <source>
        <dbReference type="PROSITE" id="PS51081"/>
    </source>
</evidence>
<feature type="region of interest" description="Disordered" evidence="4">
    <location>
        <begin position="1"/>
        <end position="37"/>
    </location>
</feature>
<evidence type="ECO:0000256" key="3">
    <source>
        <dbReference type="ARBA" id="ARBA00022833"/>
    </source>
</evidence>
<dbReference type="GO" id="GO:0008270">
    <property type="term" value="F:zinc ion binding"/>
    <property type="evidence" value="ECO:0007669"/>
    <property type="project" value="UniProtKB-KW"/>
</dbReference>
<dbReference type="Pfam" id="PF21361">
    <property type="entry name" value="Sina_ZnF"/>
    <property type="match status" value="1"/>
</dbReference>
<reference evidence="6" key="1">
    <citation type="submission" date="2015-06" db="UniProtKB">
        <authorList>
            <consortium name="EnsemblPlants"/>
        </authorList>
    </citation>
    <scope>IDENTIFICATION</scope>
</reference>
<protein>
    <submittedName>
        <fullName evidence="6">E3 ubiquitin-protein ligase</fullName>
    </submittedName>
</protein>
<dbReference type="Gene3D" id="3.30.40.10">
    <property type="entry name" value="Zinc/RING finger domain, C3HC4 (zinc finger)"/>
    <property type="match status" value="1"/>
</dbReference>
<dbReference type="SUPFAM" id="SSF49599">
    <property type="entry name" value="TRAF domain-like"/>
    <property type="match status" value="1"/>
</dbReference>
<evidence type="ECO:0000256" key="2">
    <source>
        <dbReference type="ARBA" id="ARBA00022771"/>
    </source>
</evidence>
<dbReference type="InterPro" id="IPR013083">
    <property type="entry name" value="Znf_RING/FYVE/PHD"/>
</dbReference>
<dbReference type="InterPro" id="IPR052088">
    <property type="entry name" value="E3_ubiquitin-ligase_SINA"/>
</dbReference>
<dbReference type="PROSITE" id="PS51081">
    <property type="entry name" value="ZF_SIAH"/>
    <property type="match status" value="1"/>
</dbReference>
<dbReference type="UniPathway" id="UPA00143"/>
<dbReference type="GO" id="GO:0061630">
    <property type="term" value="F:ubiquitin protein ligase activity"/>
    <property type="evidence" value="ECO:0007669"/>
    <property type="project" value="TreeGrafter"/>
</dbReference>
<dbReference type="GO" id="GO:0005737">
    <property type="term" value="C:cytoplasm"/>
    <property type="evidence" value="ECO:0007669"/>
    <property type="project" value="TreeGrafter"/>
</dbReference>
<dbReference type="InterPro" id="IPR013010">
    <property type="entry name" value="Znf_SIAH"/>
</dbReference>
<dbReference type="AlphaFoldDB" id="M8CF92"/>
<feature type="domain" description="SIAH-type" evidence="5">
    <location>
        <begin position="117"/>
        <end position="172"/>
    </location>
</feature>
<evidence type="ECO:0000256" key="4">
    <source>
        <dbReference type="SAM" id="MobiDB-lite"/>
    </source>
</evidence>
<feature type="compositionally biased region" description="Basic and acidic residues" evidence="4">
    <location>
        <begin position="1"/>
        <end position="25"/>
    </location>
</feature>